<name>M7SG71_EUTLA</name>
<accession>M7SG71</accession>
<evidence type="ECO:0000259" key="6">
    <source>
        <dbReference type="Pfam" id="PF01284"/>
    </source>
</evidence>
<sequence length="166" mass="17689">MKGGLLLGLRAAQLALAFIIMALMAYVADWYNSDTLTMAPPQVNWQLACSVISIVSLIYLEGAKRFAPRAFHSAAALGLESANAVFHFSGFIYLAVFIGKLLFCRGSVCAAARAASVFGAFEFLFWCVSAALAAKEVAAGGFSLPFRRSPKPANEKVVAMEEGARA</sequence>
<dbReference type="OrthoDB" id="2117453at2759"/>
<feature type="transmembrane region" description="Helical" evidence="5">
    <location>
        <begin position="12"/>
        <end position="31"/>
    </location>
</feature>
<dbReference type="KEGG" id="ela:UCREL1_9797"/>
<dbReference type="OMA" id="YHQYAAV"/>
<protein>
    <recommendedName>
        <fullName evidence="6">MARVEL domain-containing protein</fullName>
    </recommendedName>
</protein>
<dbReference type="STRING" id="1287681.M7SG71"/>
<dbReference type="GO" id="GO:0016020">
    <property type="term" value="C:membrane"/>
    <property type="evidence" value="ECO:0007669"/>
    <property type="project" value="UniProtKB-SubCell"/>
</dbReference>
<evidence type="ECO:0000256" key="2">
    <source>
        <dbReference type="ARBA" id="ARBA00022692"/>
    </source>
</evidence>
<feature type="transmembrane region" description="Helical" evidence="5">
    <location>
        <begin position="81"/>
        <end position="103"/>
    </location>
</feature>
<feature type="transmembrane region" description="Helical" evidence="5">
    <location>
        <begin position="43"/>
        <end position="60"/>
    </location>
</feature>
<keyword evidence="4 5" id="KW-0472">Membrane</keyword>
<evidence type="ECO:0000256" key="1">
    <source>
        <dbReference type="ARBA" id="ARBA00004141"/>
    </source>
</evidence>
<dbReference type="Pfam" id="PF01284">
    <property type="entry name" value="MARVEL"/>
    <property type="match status" value="1"/>
</dbReference>
<dbReference type="PANTHER" id="PTHR37451:SF5">
    <property type="entry name" value="MARVEL DOMAIN-CONTAINING PROTEIN"/>
    <property type="match status" value="1"/>
</dbReference>
<keyword evidence="8" id="KW-1185">Reference proteome</keyword>
<keyword evidence="3 5" id="KW-1133">Transmembrane helix</keyword>
<evidence type="ECO:0000313" key="8">
    <source>
        <dbReference type="Proteomes" id="UP000012174"/>
    </source>
</evidence>
<evidence type="ECO:0000313" key="7">
    <source>
        <dbReference type="EMBL" id="EMR63248.1"/>
    </source>
</evidence>
<dbReference type="EMBL" id="KB707252">
    <property type="protein sequence ID" value="EMR63248.1"/>
    <property type="molecule type" value="Genomic_DNA"/>
</dbReference>
<dbReference type="AlphaFoldDB" id="M7SG71"/>
<dbReference type="HOGENOM" id="CLU_109915_0_1_1"/>
<comment type="subcellular location">
    <subcellularLocation>
        <location evidence="1">Membrane</location>
        <topology evidence="1">Multi-pass membrane protein</topology>
    </subcellularLocation>
</comment>
<feature type="domain" description="MARVEL" evidence="6">
    <location>
        <begin position="6"/>
        <end position="132"/>
    </location>
</feature>
<organism evidence="7 8">
    <name type="scientific">Eutypa lata (strain UCR-EL1)</name>
    <name type="common">Grapevine dieback disease fungus</name>
    <name type="synonym">Eutypa armeniacae</name>
    <dbReference type="NCBI Taxonomy" id="1287681"/>
    <lineage>
        <taxon>Eukaryota</taxon>
        <taxon>Fungi</taxon>
        <taxon>Dikarya</taxon>
        <taxon>Ascomycota</taxon>
        <taxon>Pezizomycotina</taxon>
        <taxon>Sordariomycetes</taxon>
        <taxon>Xylariomycetidae</taxon>
        <taxon>Xylariales</taxon>
        <taxon>Diatrypaceae</taxon>
        <taxon>Eutypa</taxon>
    </lineage>
</organism>
<evidence type="ECO:0000256" key="4">
    <source>
        <dbReference type="ARBA" id="ARBA00023136"/>
    </source>
</evidence>
<dbReference type="Proteomes" id="UP000012174">
    <property type="component" value="Unassembled WGS sequence"/>
</dbReference>
<evidence type="ECO:0000256" key="3">
    <source>
        <dbReference type="ARBA" id="ARBA00022989"/>
    </source>
</evidence>
<reference evidence="8" key="1">
    <citation type="journal article" date="2013" name="Genome Announc.">
        <title>Draft genome sequence of the grapevine dieback fungus Eutypa lata UCR-EL1.</title>
        <authorList>
            <person name="Blanco-Ulate B."/>
            <person name="Rolshausen P.E."/>
            <person name="Cantu D."/>
        </authorList>
    </citation>
    <scope>NUCLEOTIDE SEQUENCE [LARGE SCALE GENOMIC DNA]</scope>
    <source>
        <strain evidence="8">UCR-EL1</strain>
    </source>
</reference>
<dbReference type="InterPro" id="IPR008253">
    <property type="entry name" value="Marvel"/>
</dbReference>
<proteinExistence type="predicted"/>
<gene>
    <name evidence="7" type="ORF">UCREL1_9797</name>
</gene>
<keyword evidence="2 5" id="KW-0812">Transmembrane</keyword>
<dbReference type="eggNOG" id="ENOG502S9HG">
    <property type="taxonomic scope" value="Eukaryota"/>
</dbReference>
<evidence type="ECO:0000256" key="5">
    <source>
        <dbReference type="SAM" id="Phobius"/>
    </source>
</evidence>
<dbReference type="PANTHER" id="PTHR37451">
    <property type="entry name" value="MARVEL DOMAIN"/>
    <property type="match status" value="1"/>
</dbReference>